<dbReference type="EC" id="3.1.3.48" evidence="2"/>
<proteinExistence type="inferred from homology"/>
<evidence type="ECO:0000259" key="6">
    <source>
        <dbReference type="Pfam" id="PF00782"/>
    </source>
</evidence>
<dbReference type="Pfam" id="PF00782">
    <property type="entry name" value="DSPc"/>
    <property type="match status" value="1"/>
</dbReference>
<organism evidence="7">
    <name type="scientific">Phaffia rhodozyma</name>
    <name type="common">Yeast</name>
    <name type="synonym">Xanthophyllomyces dendrorhous</name>
    <dbReference type="NCBI Taxonomy" id="264483"/>
    <lineage>
        <taxon>Eukaryota</taxon>
        <taxon>Fungi</taxon>
        <taxon>Dikarya</taxon>
        <taxon>Basidiomycota</taxon>
        <taxon>Agaricomycotina</taxon>
        <taxon>Tremellomycetes</taxon>
        <taxon>Cystofilobasidiales</taxon>
        <taxon>Mrakiaceae</taxon>
        <taxon>Phaffia</taxon>
    </lineage>
</organism>
<comment type="similarity">
    <text evidence="1">Belongs to the protein-tyrosine phosphatase family. Non-receptor class dual specificity subfamily.</text>
</comment>
<keyword evidence="3" id="KW-0378">Hydrolase</keyword>
<dbReference type="GO" id="GO:0005634">
    <property type="term" value="C:nucleus"/>
    <property type="evidence" value="ECO:0007669"/>
    <property type="project" value="TreeGrafter"/>
</dbReference>
<dbReference type="GO" id="GO:0008138">
    <property type="term" value="F:protein tyrosine/serine/threonine phosphatase activity"/>
    <property type="evidence" value="ECO:0007669"/>
    <property type="project" value="TreeGrafter"/>
</dbReference>
<evidence type="ECO:0000256" key="4">
    <source>
        <dbReference type="ARBA" id="ARBA00022912"/>
    </source>
</evidence>
<reference evidence="7" key="1">
    <citation type="submission" date="2014-08" db="EMBL/GenBank/DDBJ databases">
        <authorList>
            <person name="Sharma Rahul"/>
            <person name="Thines Marco"/>
        </authorList>
    </citation>
    <scope>NUCLEOTIDE SEQUENCE</scope>
</reference>
<evidence type="ECO:0000313" key="7">
    <source>
        <dbReference type="EMBL" id="CDZ97263.1"/>
    </source>
</evidence>
<dbReference type="EMBL" id="LN483167">
    <property type="protein sequence ID" value="CDZ97263.1"/>
    <property type="molecule type" value="Genomic_DNA"/>
</dbReference>
<accession>A0A0F7SHS6</accession>
<evidence type="ECO:0000256" key="3">
    <source>
        <dbReference type="ARBA" id="ARBA00022801"/>
    </source>
</evidence>
<name>A0A0F7SHS6_PHARH</name>
<feature type="domain" description="Dual specificity phosphatase catalytic" evidence="6">
    <location>
        <begin position="1"/>
        <end position="48"/>
    </location>
</feature>
<dbReference type="InterPro" id="IPR029021">
    <property type="entry name" value="Prot-tyrosine_phosphatase-like"/>
</dbReference>
<dbReference type="Gene3D" id="3.90.190.10">
    <property type="entry name" value="Protein tyrosine phosphatase superfamily"/>
    <property type="match status" value="1"/>
</dbReference>
<feature type="compositionally biased region" description="Polar residues" evidence="5">
    <location>
        <begin position="122"/>
        <end position="137"/>
    </location>
</feature>
<evidence type="ECO:0000256" key="1">
    <source>
        <dbReference type="ARBA" id="ARBA00008601"/>
    </source>
</evidence>
<sequence>MSRSATVAAAYLMANRGLSVDEAVEAVKAKRSCTLPSESFLSQLDVFQKGGYKVSAKDRSTRAFFRKRIVENMMNGNGSPPETTCFASVSLSSPTGLERRRLRCSSCRKVLALREHVLHPSTVPSEPSTSDNPSSFSLNDITNEDGAALHPSVVNGHGNVHGRGGAIIVNSACSGYFLEPMDWMKPIFESGQLGGKIICPNERCGSKIGNFDWAGQCCGCKDWVIPGFCLTRSKVDEIAF</sequence>
<dbReference type="PANTHER" id="PTHR45848">
    <property type="entry name" value="DUAL SPECIFICITY PROTEIN PHOSPHATASE 12 FAMILY MEMBER"/>
    <property type="match status" value="1"/>
</dbReference>
<feature type="region of interest" description="Disordered" evidence="5">
    <location>
        <begin position="118"/>
        <end position="137"/>
    </location>
</feature>
<keyword evidence="4" id="KW-0904">Protein phosphatase</keyword>
<dbReference type="InterPro" id="IPR000340">
    <property type="entry name" value="Dual-sp_phosphatase_cat-dom"/>
</dbReference>
<dbReference type="SUPFAM" id="SSF52799">
    <property type="entry name" value="(Phosphotyrosine protein) phosphatases II"/>
    <property type="match status" value="1"/>
</dbReference>
<dbReference type="GO" id="GO:0004725">
    <property type="term" value="F:protein tyrosine phosphatase activity"/>
    <property type="evidence" value="ECO:0007669"/>
    <property type="project" value="UniProtKB-EC"/>
</dbReference>
<dbReference type="CDD" id="cd14498">
    <property type="entry name" value="DSP"/>
    <property type="match status" value="1"/>
</dbReference>
<evidence type="ECO:0000256" key="2">
    <source>
        <dbReference type="ARBA" id="ARBA00013064"/>
    </source>
</evidence>
<dbReference type="AlphaFoldDB" id="A0A0F7SHS6"/>
<dbReference type="PANTHER" id="PTHR45848:SF4">
    <property type="entry name" value="DUAL SPECIFICITY PROTEIN PHOSPHATASE 12"/>
    <property type="match status" value="1"/>
</dbReference>
<evidence type="ECO:0000256" key="5">
    <source>
        <dbReference type="SAM" id="MobiDB-lite"/>
    </source>
</evidence>
<protein>
    <recommendedName>
        <fullName evidence="2">protein-tyrosine-phosphatase</fullName>
        <ecNumber evidence="2">3.1.3.48</ecNumber>
    </recommendedName>
</protein>